<feature type="signal peptide" evidence="1">
    <location>
        <begin position="1"/>
        <end position="21"/>
    </location>
</feature>
<protein>
    <submittedName>
        <fullName evidence="2">Uncharacterized protein</fullName>
    </submittedName>
</protein>
<reference evidence="2 3" key="1">
    <citation type="submission" date="2019-07" db="EMBL/GenBank/DDBJ databases">
        <title>Shewanella sp. YLB-06 whole genomic sequence.</title>
        <authorList>
            <person name="Yu L."/>
        </authorList>
    </citation>
    <scope>NUCLEOTIDE SEQUENCE [LARGE SCALE GENOMIC DNA]</scope>
    <source>
        <strain evidence="2 3">YLB-06</strain>
    </source>
</reference>
<name>A0ABX5X4N0_9GAMM</name>
<feature type="chain" id="PRO_5046208318" evidence="1">
    <location>
        <begin position="22"/>
        <end position="74"/>
    </location>
</feature>
<evidence type="ECO:0000313" key="2">
    <source>
        <dbReference type="EMBL" id="QDO86306.1"/>
    </source>
</evidence>
<accession>A0ABX5X4N0</accession>
<proteinExistence type="predicted"/>
<dbReference type="Proteomes" id="UP000315947">
    <property type="component" value="Chromosome"/>
</dbReference>
<gene>
    <name evidence="2" type="ORF">FM037_27385</name>
</gene>
<keyword evidence="1" id="KW-0732">Signal</keyword>
<evidence type="ECO:0000313" key="3">
    <source>
        <dbReference type="Proteomes" id="UP000315947"/>
    </source>
</evidence>
<evidence type="ECO:0000256" key="1">
    <source>
        <dbReference type="SAM" id="SignalP"/>
    </source>
</evidence>
<dbReference type="RefSeq" id="WP_144048593.1">
    <property type="nucleotide sequence ID" value="NZ_CP041614.1"/>
</dbReference>
<keyword evidence="3" id="KW-1185">Reference proteome</keyword>
<organism evidence="2 3">
    <name type="scientific">Shewanella psychropiezotolerans</name>
    <dbReference type="NCBI Taxonomy" id="2593655"/>
    <lineage>
        <taxon>Bacteria</taxon>
        <taxon>Pseudomonadati</taxon>
        <taxon>Pseudomonadota</taxon>
        <taxon>Gammaproteobacteria</taxon>
        <taxon>Alteromonadales</taxon>
        <taxon>Shewanellaceae</taxon>
        <taxon>Shewanella</taxon>
    </lineage>
</organism>
<sequence>MAQIKTLLLALLITAALVSFATTRIQSVTHQLGNTQEMKTKQQDPSLEKKKLRLRIERMLVSEEMIKKWREGHL</sequence>
<dbReference type="EMBL" id="CP041614">
    <property type="protein sequence ID" value="QDO86306.1"/>
    <property type="molecule type" value="Genomic_DNA"/>
</dbReference>